<reference evidence="2 3" key="1">
    <citation type="journal article" date="2013" name="Genome Announc.">
        <title>Draft Genome Sequence of Cesiribacter andamanensis Strain AMV16T, Isolated from a Soil Sample from a Mud Volcano in the Andaman Islands, India.</title>
        <authorList>
            <person name="Shivaji S."/>
            <person name="Ara S."/>
            <person name="Begum Z."/>
            <person name="Srinivas T.N."/>
            <person name="Singh A."/>
            <person name="Kumar Pinnaka A."/>
        </authorList>
    </citation>
    <scope>NUCLEOTIDE SEQUENCE [LARGE SCALE GENOMIC DNA]</scope>
    <source>
        <strain evidence="2 3">AMV16</strain>
    </source>
</reference>
<proteinExistence type="predicted"/>
<sequence length="143" mass="16391">MVRVERTTNQQQLEAAFDIRRKVFVEEQQVPAEEEYDEFEESSRHFLALDEQGSPCGTARWRRTPKGIKLERFAVLAEQRGKGVGAALVAKVLEDVAQQADTQGRVLYLHAQLTAMPLYARFGFSPEGEEFEECGIRHYLMKK</sequence>
<dbReference type="CDD" id="cd04301">
    <property type="entry name" value="NAT_SF"/>
    <property type="match status" value="1"/>
</dbReference>
<dbReference type="OrthoDB" id="9796171at2"/>
<feature type="domain" description="N-acetyltransferase" evidence="1">
    <location>
        <begin position="1"/>
        <end position="143"/>
    </location>
</feature>
<protein>
    <recommendedName>
        <fullName evidence="1">N-acetyltransferase domain-containing protein</fullName>
    </recommendedName>
</protein>
<comment type="caution">
    <text evidence="2">The sequence shown here is derived from an EMBL/GenBank/DDBJ whole genome shotgun (WGS) entry which is preliminary data.</text>
</comment>
<dbReference type="Gene3D" id="3.40.630.30">
    <property type="match status" value="1"/>
</dbReference>
<dbReference type="Pfam" id="PF13673">
    <property type="entry name" value="Acetyltransf_10"/>
    <property type="match status" value="1"/>
</dbReference>
<organism evidence="2 3">
    <name type="scientific">Cesiribacter andamanensis AMV16</name>
    <dbReference type="NCBI Taxonomy" id="1279009"/>
    <lineage>
        <taxon>Bacteria</taxon>
        <taxon>Pseudomonadati</taxon>
        <taxon>Bacteroidota</taxon>
        <taxon>Cytophagia</taxon>
        <taxon>Cytophagales</taxon>
        <taxon>Cesiribacteraceae</taxon>
        <taxon>Cesiribacter</taxon>
    </lineage>
</organism>
<name>M7N411_9BACT</name>
<dbReference type="STRING" id="1279009.ADICEAN_02851"/>
<gene>
    <name evidence="2" type="ORF">ADICEAN_02851</name>
</gene>
<dbReference type="EMBL" id="AODQ01000077">
    <property type="protein sequence ID" value="EMR02027.1"/>
    <property type="molecule type" value="Genomic_DNA"/>
</dbReference>
<accession>M7N411</accession>
<evidence type="ECO:0000313" key="2">
    <source>
        <dbReference type="EMBL" id="EMR02027.1"/>
    </source>
</evidence>
<dbReference type="PROSITE" id="PS51186">
    <property type="entry name" value="GNAT"/>
    <property type="match status" value="1"/>
</dbReference>
<evidence type="ECO:0000259" key="1">
    <source>
        <dbReference type="PROSITE" id="PS51186"/>
    </source>
</evidence>
<keyword evidence="3" id="KW-1185">Reference proteome</keyword>
<evidence type="ECO:0000313" key="3">
    <source>
        <dbReference type="Proteomes" id="UP000011910"/>
    </source>
</evidence>
<dbReference type="SUPFAM" id="SSF55729">
    <property type="entry name" value="Acyl-CoA N-acyltransferases (Nat)"/>
    <property type="match status" value="1"/>
</dbReference>
<dbReference type="RefSeq" id="WP_009196239.1">
    <property type="nucleotide sequence ID" value="NZ_AODQ01000077.1"/>
</dbReference>
<dbReference type="AlphaFoldDB" id="M7N411"/>
<dbReference type="GO" id="GO:0016747">
    <property type="term" value="F:acyltransferase activity, transferring groups other than amino-acyl groups"/>
    <property type="evidence" value="ECO:0007669"/>
    <property type="project" value="InterPro"/>
</dbReference>
<dbReference type="InterPro" id="IPR016181">
    <property type="entry name" value="Acyl_CoA_acyltransferase"/>
</dbReference>
<dbReference type="eggNOG" id="COG2153">
    <property type="taxonomic scope" value="Bacteria"/>
</dbReference>
<dbReference type="Proteomes" id="UP000011910">
    <property type="component" value="Unassembled WGS sequence"/>
</dbReference>
<dbReference type="InterPro" id="IPR000182">
    <property type="entry name" value="GNAT_dom"/>
</dbReference>